<comment type="caution">
    <text evidence="2">The sequence shown here is derived from an EMBL/GenBank/DDBJ whole genome shotgun (WGS) entry which is preliminary data.</text>
</comment>
<dbReference type="Proteomes" id="UP000316079">
    <property type="component" value="Unassembled WGS sequence"/>
</dbReference>
<dbReference type="EMBL" id="SRMA01027541">
    <property type="protein sequence ID" value="TRY53639.1"/>
    <property type="molecule type" value="Genomic_DNA"/>
</dbReference>
<sequence>TPSTIATMDNAISCHSLHHKPYSESQTKATGLSRIIQQCCDVTCCVTALVTCAMDCKDASFDCAGEVSKEVKVEDEGYTSPMRERRRVQLNQRPGSYSPKGSPNMRVQIDRLSRHLNKKKKQHRPRIGSYTLLSHDLTSNPFQVVSIGRHIEEESRPNALALKKRPRRSAPKRKRTARIQTCS</sequence>
<evidence type="ECO:0000313" key="3">
    <source>
        <dbReference type="Proteomes" id="UP000316079"/>
    </source>
</evidence>
<protein>
    <submittedName>
        <fullName evidence="2">Uncharacterized protein</fullName>
    </submittedName>
</protein>
<keyword evidence="3" id="KW-1185">Reference proteome</keyword>
<feature type="non-terminal residue" evidence="2">
    <location>
        <position position="1"/>
    </location>
</feature>
<accession>A0A553MKD2</accession>
<proteinExistence type="predicted"/>
<feature type="compositionally biased region" description="Basic residues" evidence="1">
    <location>
        <begin position="162"/>
        <end position="177"/>
    </location>
</feature>
<gene>
    <name evidence="2" type="ORF">DNTS_013787</name>
</gene>
<evidence type="ECO:0000256" key="1">
    <source>
        <dbReference type="SAM" id="MobiDB-lite"/>
    </source>
</evidence>
<name>A0A553MKD2_9TELE</name>
<dbReference type="AlphaFoldDB" id="A0A553MKD2"/>
<evidence type="ECO:0000313" key="2">
    <source>
        <dbReference type="EMBL" id="TRY53639.1"/>
    </source>
</evidence>
<organism evidence="2 3">
    <name type="scientific">Danionella cerebrum</name>
    <dbReference type="NCBI Taxonomy" id="2873325"/>
    <lineage>
        <taxon>Eukaryota</taxon>
        <taxon>Metazoa</taxon>
        <taxon>Chordata</taxon>
        <taxon>Craniata</taxon>
        <taxon>Vertebrata</taxon>
        <taxon>Euteleostomi</taxon>
        <taxon>Actinopterygii</taxon>
        <taxon>Neopterygii</taxon>
        <taxon>Teleostei</taxon>
        <taxon>Ostariophysi</taxon>
        <taxon>Cypriniformes</taxon>
        <taxon>Danionidae</taxon>
        <taxon>Danioninae</taxon>
        <taxon>Danionella</taxon>
    </lineage>
</organism>
<feature type="region of interest" description="Disordered" evidence="1">
    <location>
        <begin position="156"/>
        <end position="183"/>
    </location>
</feature>
<dbReference type="OrthoDB" id="8905635at2759"/>
<reference evidence="2 3" key="1">
    <citation type="journal article" date="2019" name="Sci. Data">
        <title>Hybrid genome assembly and annotation of Danionella translucida.</title>
        <authorList>
            <person name="Kadobianskyi M."/>
            <person name="Schulze L."/>
            <person name="Schuelke M."/>
            <person name="Judkewitz B."/>
        </authorList>
    </citation>
    <scope>NUCLEOTIDE SEQUENCE [LARGE SCALE GENOMIC DNA]</scope>
    <source>
        <strain evidence="2 3">Bolton</strain>
    </source>
</reference>